<comment type="caution">
    <text evidence="2">The sequence shown here is derived from an EMBL/GenBank/DDBJ whole genome shotgun (WGS) entry which is preliminary data.</text>
</comment>
<accession>A0A9W6V5Y0</accession>
<keyword evidence="1" id="KW-0472">Membrane</keyword>
<feature type="transmembrane region" description="Helical" evidence="1">
    <location>
        <begin position="20"/>
        <end position="39"/>
    </location>
</feature>
<name>A0A9W6V5Y0_9PSEU</name>
<reference evidence="2" key="1">
    <citation type="submission" date="2023-02" db="EMBL/GenBank/DDBJ databases">
        <title>Actinokineospora globicatena NBRC 15670.</title>
        <authorList>
            <person name="Ichikawa N."/>
            <person name="Sato H."/>
            <person name="Tonouchi N."/>
        </authorList>
    </citation>
    <scope>NUCLEOTIDE SEQUENCE</scope>
    <source>
        <strain evidence="2">NBRC 15670</strain>
    </source>
</reference>
<dbReference type="Proteomes" id="UP001165042">
    <property type="component" value="Unassembled WGS sequence"/>
</dbReference>
<keyword evidence="3" id="KW-1185">Reference proteome</keyword>
<evidence type="ECO:0000313" key="2">
    <source>
        <dbReference type="EMBL" id="GLW90920.1"/>
    </source>
</evidence>
<keyword evidence="1" id="KW-0812">Transmembrane</keyword>
<evidence type="ECO:0000256" key="1">
    <source>
        <dbReference type="SAM" id="Phobius"/>
    </source>
</evidence>
<organism evidence="2 3">
    <name type="scientific">Actinokineospora globicatena</name>
    <dbReference type="NCBI Taxonomy" id="103729"/>
    <lineage>
        <taxon>Bacteria</taxon>
        <taxon>Bacillati</taxon>
        <taxon>Actinomycetota</taxon>
        <taxon>Actinomycetes</taxon>
        <taxon>Pseudonocardiales</taxon>
        <taxon>Pseudonocardiaceae</taxon>
        <taxon>Actinokineospora</taxon>
    </lineage>
</organism>
<proteinExistence type="predicted"/>
<sequence length="40" mass="4129">MRGVRLRAVLPLGSVGLGAVLRWGVAMVVLVRALVMVGVG</sequence>
<dbReference type="EMBL" id="BSSD01000002">
    <property type="protein sequence ID" value="GLW90920.1"/>
    <property type="molecule type" value="Genomic_DNA"/>
</dbReference>
<gene>
    <name evidence="2" type="ORF">Aglo03_17360</name>
</gene>
<protein>
    <submittedName>
        <fullName evidence="2">Uncharacterized protein</fullName>
    </submittedName>
</protein>
<dbReference type="AlphaFoldDB" id="A0A9W6V5Y0"/>
<evidence type="ECO:0000313" key="3">
    <source>
        <dbReference type="Proteomes" id="UP001165042"/>
    </source>
</evidence>
<keyword evidence="1" id="KW-1133">Transmembrane helix</keyword>